<dbReference type="Gene3D" id="3.40.50.720">
    <property type="entry name" value="NAD(P)-binding Rossmann-like Domain"/>
    <property type="match status" value="1"/>
</dbReference>
<dbReference type="AlphaFoldDB" id="A0A6A0H5V5"/>
<dbReference type="SUPFAM" id="SSF51735">
    <property type="entry name" value="NAD(P)-binding Rossmann-fold domains"/>
    <property type="match status" value="1"/>
</dbReference>
<dbReference type="InterPro" id="IPR036291">
    <property type="entry name" value="NAD(P)-bd_dom_sf"/>
</dbReference>
<organism evidence="1">
    <name type="scientific">Hyalella azteca</name>
    <name type="common">Amphipod</name>
    <dbReference type="NCBI Taxonomy" id="294128"/>
    <lineage>
        <taxon>Eukaryota</taxon>
        <taxon>Metazoa</taxon>
        <taxon>Ecdysozoa</taxon>
        <taxon>Arthropoda</taxon>
        <taxon>Crustacea</taxon>
        <taxon>Multicrustacea</taxon>
        <taxon>Malacostraca</taxon>
        <taxon>Eumalacostraca</taxon>
        <taxon>Peracarida</taxon>
        <taxon>Amphipoda</taxon>
        <taxon>Senticaudata</taxon>
        <taxon>Talitrida</taxon>
        <taxon>Talitroidea</taxon>
        <taxon>Hyalellidae</taxon>
        <taxon>Hyalella</taxon>
    </lineage>
</organism>
<evidence type="ECO:0000313" key="1">
    <source>
        <dbReference type="EMBL" id="KAA0198868.1"/>
    </source>
</evidence>
<dbReference type="PANTHER" id="PTHR43313">
    <property type="entry name" value="SHORT-CHAIN DEHYDROGENASE/REDUCTASE FAMILY 9C"/>
    <property type="match status" value="1"/>
</dbReference>
<reference evidence="1" key="3">
    <citation type="submission" date="2019-06" db="EMBL/GenBank/DDBJ databases">
        <authorList>
            <person name="Poynton C."/>
            <person name="Hasenbein S."/>
            <person name="Benoit J.B."/>
            <person name="Sepulveda M.S."/>
            <person name="Poelchau M.F."/>
            <person name="Murali S.C."/>
            <person name="Chen S."/>
            <person name="Glastad K.M."/>
            <person name="Werren J.H."/>
            <person name="Vineis J.H."/>
            <person name="Bowen J.L."/>
            <person name="Friedrich M."/>
            <person name="Jones J."/>
            <person name="Robertson H.M."/>
            <person name="Feyereisen R."/>
            <person name="Mechler-Hickson A."/>
            <person name="Mathers N."/>
            <person name="Lee C.E."/>
            <person name="Colbourne J.K."/>
            <person name="Biales A."/>
            <person name="Johnston J.S."/>
            <person name="Wellborn G.A."/>
            <person name="Rosendale A.J."/>
            <person name="Cridge A.G."/>
            <person name="Munoz-Torres M.C."/>
            <person name="Bain P.A."/>
            <person name="Manny A.R."/>
            <person name="Major K.M."/>
            <person name="Lambert F.N."/>
            <person name="Vulpe C.D."/>
            <person name="Tuck P."/>
            <person name="Blalock B.J."/>
            <person name="Lin Y.-Y."/>
            <person name="Smith M.E."/>
            <person name="Ochoa-Acuna H."/>
            <person name="Chen M.-J.M."/>
            <person name="Childers C.P."/>
            <person name="Qu J."/>
            <person name="Dugan S."/>
            <person name="Lee S.L."/>
            <person name="Chao H."/>
            <person name="Dinh H."/>
            <person name="Han Y."/>
            <person name="Doddapaneni H."/>
            <person name="Worley K.C."/>
            <person name="Muzny D.M."/>
            <person name="Gibbs R.A."/>
            <person name="Richards S."/>
        </authorList>
    </citation>
    <scope>NUCLEOTIDE SEQUENCE</scope>
    <source>
        <strain evidence="1">HAZT.00-mixed</strain>
        <tissue evidence="1">Whole organism</tissue>
    </source>
</reference>
<reference evidence="1" key="2">
    <citation type="journal article" date="2018" name="Environ. Sci. Technol.">
        <title>The Toxicogenome of Hyalella azteca: A Model for Sediment Ecotoxicology and Evolutionary Toxicology.</title>
        <authorList>
            <person name="Poynton H.C."/>
            <person name="Hasenbein S."/>
            <person name="Benoit J.B."/>
            <person name="Sepulveda M.S."/>
            <person name="Poelchau M.F."/>
            <person name="Hughes D.S.T."/>
            <person name="Murali S.C."/>
            <person name="Chen S."/>
            <person name="Glastad K.M."/>
            <person name="Goodisman M.A.D."/>
            <person name="Werren J.H."/>
            <person name="Vineis J.H."/>
            <person name="Bowen J.L."/>
            <person name="Friedrich M."/>
            <person name="Jones J."/>
            <person name="Robertson H.M."/>
            <person name="Feyereisen R."/>
            <person name="Mechler-Hickson A."/>
            <person name="Mathers N."/>
            <person name="Lee C.E."/>
            <person name="Colbourne J.K."/>
            <person name="Biales A."/>
            <person name="Johnston J.S."/>
            <person name="Wellborn G.A."/>
            <person name="Rosendale A.J."/>
            <person name="Cridge A.G."/>
            <person name="Munoz-Torres M.C."/>
            <person name="Bain P.A."/>
            <person name="Manny A.R."/>
            <person name="Major K.M."/>
            <person name="Lambert F.N."/>
            <person name="Vulpe C.D."/>
            <person name="Tuck P."/>
            <person name="Blalock B.J."/>
            <person name="Lin Y.Y."/>
            <person name="Smith M.E."/>
            <person name="Ochoa-Acuna H."/>
            <person name="Chen M.M."/>
            <person name="Childers C.P."/>
            <person name="Qu J."/>
            <person name="Dugan S."/>
            <person name="Lee S.L."/>
            <person name="Chao H."/>
            <person name="Dinh H."/>
            <person name="Han Y."/>
            <person name="Doddapaneni H."/>
            <person name="Worley K.C."/>
            <person name="Muzny D.M."/>
            <person name="Gibbs R.A."/>
            <person name="Richards S."/>
        </authorList>
    </citation>
    <scope>NUCLEOTIDE SEQUENCE</scope>
    <source>
        <strain evidence="1">HAZT.00-mixed</strain>
        <tissue evidence="1">Whole organism</tissue>
    </source>
</reference>
<proteinExistence type="predicted"/>
<dbReference type="GO" id="GO:0008202">
    <property type="term" value="P:steroid metabolic process"/>
    <property type="evidence" value="ECO:0007669"/>
    <property type="project" value="TreeGrafter"/>
</dbReference>
<sequence length="124" mass="13547">MLATWLFSDRQDYALLLFEGHIVFWSVVNNAGIGQYGDFEFLSTSQFRRTFEVNSLGPVMITKKFLPLLREAGEGRVVNVASLGGIIAHCMSKHSLVTLKGGRDAARCGPAIPQCILLCLASAD</sequence>
<accession>A0A6A0H5V5</accession>
<gene>
    <name evidence="1" type="ORF">HAZT_HAZT001694</name>
</gene>
<dbReference type="Pfam" id="PF00106">
    <property type="entry name" value="adh_short"/>
    <property type="match status" value="1"/>
</dbReference>
<dbReference type="GO" id="GO:0016491">
    <property type="term" value="F:oxidoreductase activity"/>
    <property type="evidence" value="ECO:0007669"/>
    <property type="project" value="TreeGrafter"/>
</dbReference>
<dbReference type="EMBL" id="JQDR03007253">
    <property type="protein sequence ID" value="KAA0198868.1"/>
    <property type="molecule type" value="Genomic_DNA"/>
</dbReference>
<dbReference type="Proteomes" id="UP000711488">
    <property type="component" value="Unassembled WGS sequence"/>
</dbReference>
<name>A0A6A0H5V5_HYAAZ</name>
<protein>
    <submittedName>
        <fullName evidence="1">Uncharacterized protein</fullName>
    </submittedName>
</protein>
<dbReference type="InterPro" id="IPR002347">
    <property type="entry name" value="SDR_fam"/>
</dbReference>
<comment type="caution">
    <text evidence="1">The sequence shown here is derived from an EMBL/GenBank/DDBJ whole genome shotgun (WGS) entry which is preliminary data.</text>
</comment>
<dbReference type="PANTHER" id="PTHR43313:SF1">
    <property type="entry name" value="3BETA-HYDROXYSTEROID DEHYDROGENASE DHS-16"/>
    <property type="match status" value="1"/>
</dbReference>
<reference evidence="1" key="1">
    <citation type="submission" date="2014-08" db="EMBL/GenBank/DDBJ databases">
        <authorList>
            <person name="Murali S."/>
            <person name="Richards S."/>
            <person name="Bandaranaike D."/>
            <person name="Bellair M."/>
            <person name="Blankenburg K."/>
            <person name="Chao H."/>
            <person name="Dinh H."/>
            <person name="Doddapaneni H."/>
            <person name="Dugan-Rocha S."/>
            <person name="Elkadiri S."/>
            <person name="Gnanaolivu R."/>
            <person name="Hughes D."/>
            <person name="Lee S."/>
            <person name="Li M."/>
            <person name="Ming W."/>
            <person name="Munidasa M."/>
            <person name="Muniz J."/>
            <person name="Nguyen L."/>
            <person name="Osuji N."/>
            <person name="Pu L.-L."/>
            <person name="Puazo M."/>
            <person name="Skinner E."/>
            <person name="Qu C."/>
            <person name="Quiroz J."/>
            <person name="Raj R."/>
            <person name="Weissenberger G."/>
            <person name="Xin Y."/>
            <person name="Zou X."/>
            <person name="Han Y."/>
            <person name="Worley K."/>
            <person name="Muzny D."/>
            <person name="Gibbs R."/>
        </authorList>
    </citation>
    <scope>NUCLEOTIDE SEQUENCE</scope>
    <source>
        <strain evidence="1">HAZT.00-mixed</strain>
        <tissue evidence="1">Whole organism</tissue>
    </source>
</reference>